<dbReference type="Pfam" id="PF11069">
    <property type="entry name" value="CFAP298"/>
    <property type="match status" value="1"/>
</dbReference>
<keyword evidence="3" id="KW-1185">Reference proteome</keyword>
<organism evidence="2 3">
    <name type="scientific">Trichogramma kaykai</name>
    <dbReference type="NCBI Taxonomy" id="54128"/>
    <lineage>
        <taxon>Eukaryota</taxon>
        <taxon>Metazoa</taxon>
        <taxon>Ecdysozoa</taxon>
        <taxon>Arthropoda</taxon>
        <taxon>Hexapoda</taxon>
        <taxon>Insecta</taxon>
        <taxon>Pterygota</taxon>
        <taxon>Neoptera</taxon>
        <taxon>Endopterygota</taxon>
        <taxon>Hymenoptera</taxon>
        <taxon>Apocrita</taxon>
        <taxon>Proctotrupomorpha</taxon>
        <taxon>Chalcidoidea</taxon>
        <taxon>Trichogrammatidae</taxon>
        <taxon>Trichogramma</taxon>
    </lineage>
</organism>
<sequence>MQNVLKKAIEDARAMISKKLIDQEVLVTQKTVQDALDIIKGATMIVYPMGLPPHDVIRLELENNEDLSGTHASLEVIDFDMAQLWFSGKELLRGNKLKEFIGDNDKTKIVVKISKRGSAAPPREPVITDEDRKMLQLHAFKRQEELKVSADPL</sequence>
<dbReference type="InterPro" id="IPR021298">
    <property type="entry name" value="CFAP298"/>
</dbReference>
<dbReference type="PANTHER" id="PTHR13238">
    <property type="entry name" value="PROTEIN C21ORF59"/>
    <property type="match status" value="1"/>
</dbReference>
<protein>
    <submittedName>
        <fullName evidence="2">Uncharacterized protein</fullName>
    </submittedName>
</protein>
<reference evidence="2 3" key="1">
    <citation type="journal article" date="2024" name="bioRxiv">
        <title>A reference genome for Trichogramma kaykai: A tiny desert-dwelling parasitoid wasp with competing sex-ratio distorters.</title>
        <authorList>
            <person name="Culotta J."/>
            <person name="Lindsey A.R."/>
        </authorList>
    </citation>
    <scope>NUCLEOTIDE SEQUENCE [LARGE SCALE GENOMIC DNA]</scope>
    <source>
        <strain evidence="2 3">KSX58</strain>
    </source>
</reference>
<dbReference type="Proteomes" id="UP001627154">
    <property type="component" value="Unassembled WGS sequence"/>
</dbReference>
<proteinExistence type="inferred from homology"/>
<accession>A0ABD2W0D0</accession>
<evidence type="ECO:0000256" key="1">
    <source>
        <dbReference type="ARBA" id="ARBA00009619"/>
    </source>
</evidence>
<comment type="caution">
    <text evidence="2">The sequence shown here is derived from an EMBL/GenBank/DDBJ whole genome shotgun (WGS) entry which is preliminary data.</text>
</comment>
<dbReference type="PANTHER" id="PTHR13238:SF0">
    <property type="entry name" value="CILIA- AND FLAGELLA-ASSOCIATED PROTEIN 298"/>
    <property type="match status" value="1"/>
</dbReference>
<dbReference type="AlphaFoldDB" id="A0ABD2W0D0"/>
<evidence type="ECO:0000313" key="2">
    <source>
        <dbReference type="EMBL" id="KAL3386368.1"/>
    </source>
</evidence>
<dbReference type="EMBL" id="JBJJXI010000147">
    <property type="protein sequence ID" value="KAL3386368.1"/>
    <property type="molecule type" value="Genomic_DNA"/>
</dbReference>
<evidence type="ECO:0000313" key="3">
    <source>
        <dbReference type="Proteomes" id="UP001627154"/>
    </source>
</evidence>
<gene>
    <name evidence="2" type="ORF">TKK_018226</name>
</gene>
<name>A0ABD2W0D0_9HYME</name>
<comment type="similarity">
    <text evidence="1">Belongs to the CFAP298 family.</text>
</comment>